<gene>
    <name evidence="1" type="ORF">LIER_17527</name>
</gene>
<accession>A0AAV3QAW7</accession>
<name>A0AAV3QAW7_LITER</name>
<evidence type="ECO:0000313" key="2">
    <source>
        <dbReference type="Proteomes" id="UP001454036"/>
    </source>
</evidence>
<proteinExistence type="predicted"/>
<protein>
    <submittedName>
        <fullName evidence="1">Uncharacterized protein</fullName>
    </submittedName>
</protein>
<dbReference type="Proteomes" id="UP001454036">
    <property type="component" value="Unassembled WGS sequence"/>
</dbReference>
<organism evidence="1 2">
    <name type="scientific">Lithospermum erythrorhizon</name>
    <name type="common">Purple gromwell</name>
    <name type="synonym">Lithospermum officinale var. erythrorhizon</name>
    <dbReference type="NCBI Taxonomy" id="34254"/>
    <lineage>
        <taxon>Eukaryota</taxon>
        <taxon>Viridiplantae</taxon>
        <taxon>Streptophyta</taxon>
        <taxon>Embryophyta</taxon>
        <taxon>Tracheophyta</taxon>
        <taxon>Spermatophyta</taxon>
        <taxon>Magnoliopsida</taxon>
        <taxon>eudicotyledons</taxon>
        <taxon>Gunneridae</taxon>
        <taxon>Pentapetalae</taxon>
        <taxon>asterids</taxon>
        <taxon>lamiids</taxon>
        <taxon>Boraginales</taxon>
        <taxon>Boraginaceae</taxon>
        <taxon>Boraginoideae</taxon>
        <taxon>Lithospermeae</taxon>
        <taxon>Lithospermum</taxon>
    </lineage>
</organism>
<keyword evidence="2" id="KW-1185">Reference proteome</keyword>
<dbReference type="EMBL" id="BAABME010004089">
    <property type="protein sequence ID" value="GAA0161140.1"/>
    <property type="molecule type" value="Genomic_DNA"/>
</dbReference>
<sequence length="100" mass="10875">MQGHGEFILRKGGEGMGVHLVLRRPGQSAIISVEMKGPVEFILPKGGEGMGVRPVLSRTGESTMGLRGTARRRRRLRGQGVAWKGVEDSLPAKALREEEI</sequence>
<dbReference type="AlphaFoldDB" id="A0AAV3QAW7"/>
<evidence type="ECO:0000313" key="1">
    <source>
        <dbReference type="EMBL" id="GAA0161140.1"/>
    </source>
</evidence>
<reference evidence="1 2" key="1">
    <citation type="submission" date="2024-01" db="EMBL/GenBank/DDBJ databases">
        <title>The complete chloroplast genome sequence of Lithospermum erythrorhizon: insights into the phylogenetic relationship among Boraginaceae species and the maternal lineages of purple gromwells.</title>
        <authorList>
            <person name="Okada T."/>
            <person name="Watanabe K."/>
        </authorList>
    </citation>
    <scope>NUCLEOTIDE SEQUENCE [LARGE SCALE GENOMIC DNA]</scope>
</reference>
<comment type="caution">
    <text evidence="1">The sequence shown here is derived from an EMBL/GenBank/DDBJ whole genome shotgun (WGS) entry which is preliminary data.</text>
</comment>